<dbReference type="AlphaFoldDB" id="A0A1H6DW98"/>
<dbReference type="OrthoDB" id="8688136at2"/>
<proteinExistence type="predicted"/>
<keyword evidence="3" id="KW-1185">Reference proteome</keyword>
<evidence type="ECO:0000313" key="2">
    <source>
        <dbReference type="EMBL" id="SEG89469.1"/>
    </source>
</evidence>
<keyword evidence="1" id="KW-0812">Transmembrane</keyword>
<accession>A0A1H6DW98</accession>
<evidence type="ECO:0000313" key="3">
    <source>
        <dbReference type="Proteomes" id="UP000236745"/>
    </source>
</evidence>
<reference evidence="2 3" key="1">
    <citation type="submission" date="2016-10" db="EMBL/GenBank/DDBJ databases">
        <authorList>
            <person name="de Groot N.N."/>
        </authorList>
    </citation>
    <scope>NUCLEOTIDE SEQUENCE [LARGE SCALE GENOMIC DNA]</scope>
    <source>
        <strain evidence="2 3">DSM 22012</strain>
    </source>
</reference>
<dbReference type="Proteomes" id="UP000236745">
    <property type="component" value="Unassembled WGS sequence"/>
</dbReference>
<organism evidence="2 3">
    <name type="scientific">Marinobacterium lutimaris</name>
    <dbReference type="NCBI Taxonomy" id="568106"/>
    <lineage>
        <taxon>Bacteria</taxon>
        <taxon>Pseudomonadati</taxon>
        <taxon>Pseudomonadota</taxon>
        <taxon>Gammaproteobacteria</taxon>
        <taxon>Oceanospirillales</taxon>
        <taxon>Oceanospirillaceae</taxon>
        <taxon>Marinobacterium</taxon>
    </lineage>
</organism>
<sequence>MTQVLPSLRDTQNVLRIPRLFALDVYDRHHTEQKIGSIMVERIEQYNTAPDGTLRSARIELSYDYIPGTEGIIHHAPFAAEYDADRDIVKLVAGALFMDLHRMEGQRIGTYLMHCIVQWAQQWPSAMVQSIHLDARQGKGENKPRRNRLYEQIGLVFEYDDDTKASGRSLEIPVEALDVVMSWQKNICLKSVPDYLRRINDMGFDLQHKDRVIRQLVEERKQAESAPLRWALKQLWTRHGFSVISALAVSFFALIAWAQH</sequence>
<dbReference type="RefSeq" id="WP_104006008.1">
    <property type="nucleotide sequence ID" value="NZ_FNVQ01000012.1"/>
</dbReference>
<dbReference type="EMBL" id="FNVQ01000012">
    <property type="protein sequence ID" value="SEG89469.1"/>
    <property type="molecule type" value="Genomic_DNA"/>
</dbReference>
<name>A0A1H6DW98_9GAMM</name>
<keyword evidence="1" id="KW-1133">Transmembrane helix</keyword>
<protein>
    <submittedName>
        <fullName evidence="2">Uncharacterized protein</fullName>
    </submittedName>
</protein>
<evidence type="ECO:0000256" key="1">
    <source>
        <dbReference type="SAM" id="Phobius"/>
    </source>
</evidence>
<gene>
    <name evidence="2" type="ORF">SAMN05444390_11224</name>
</gene>
<feature type="transmembrane region" description="Helical" evidence="1">
    <location>
        <begin position="239"/>
        <end position="258"/>
    </location>
</feature>
<keyword evidence="1" id="KW-0472">Membrane</keyword>